<dbReference type="EMBL" id="JABURY010000019">
    <property type="protein sequence ID" value="MBC9131668.1"/>
    <property type="molecule type" value="Genomic_DNA"/>
</dbReference>
<evidence type="ECO:0000256" key="4">
    <source>
        <dbReference type="ARBA" id="ARBA00023136"/>
    </source>
</evidence>
<keyword evidence="8" id="KW-0966">Cell projection</keyword>
<dbReference type="InterPro" id="IPR052205">
    <property type="entry name" value="FliO/MopB"/>
</dbReference>
<accession>A0ABR7QZN2</accession>
<keyword evidence="3 7" id="KW-1133">Transmembrane helix</keyword>
<evidence type="ECO:0000256" key="2">
    <source>
        <dbReference type="ARBA" id="ARBA00022692"/>
    </source>
</evidence>
<dbReference type="PANTHER" id="PTHR38766">
    <property type="entry name" value="FLAGELLAR PROTEIN FLIO"/>
    <property type="match status" value="1"/>
</dbReference>
<dbReference type="InterPro" id="IPR022781">
    <property type="entry name" value="Flagellar_biosynth_FliO"/>
</dbReference>
<keyword evidence="9" id="KW-1185">Reference proteome</keyword>
<comment type="subcellular location">
    <subcellularLocation>
        <location evidence="7">Cell membrane</location>
    </subcellularLocation>
    <subcellularLocation>
        <location evidence="7">Bacterial flagellum basal body</location>
    </subcellularLocation>
</comment>
<keyword evidence="8" id="KW-0282">Flagellum</keyword>
<comment type="similarity">
    <text evidence="6 7">Belongs to the FliO/MopB family.</text>
</comment>
<evidence type="ECO:0000256" key="3">
    <source>
        <dbReference type="ARBA" id="ARBA00022989"/>
    </source>
</evidence>
<comment type="caution">
    <text evidence="8">The sequence shown here is derived from an EMBL/GenBank/DDBJ whole genome shotgun (WGS) entry which is preliminary data.</text>
</comment>
<keyword evidence="4 7" id="KW-0472">Membrane</keyword>
<dbReference type="Pfam" id="PF04347">
    <property type="entry name" value="FliO"/>
    <property type="match status" value="1"/>
</dbReference>
<keyword evidence="8" id="KW-0969">Cilium</keyword>
<evidence type="ECO:0000256" key="1">
    <source>
        <dbReference type="ARBA" id="ARBA00022475"/>
    </source>
</evidence>
<dbReference type="RefSeq" id="WP_187756109.1">
    <property type="nucleotide sequence ID" value="NZ_JABURY010000019.1"/>
</dbReference>
<evidence type="ECO:0000313" key="9">
    <source>
        <dbReference type="Proteomes" id="UP000651208"/>
    </source>
</evidence>
<feature type="transmembrane region" description="Helical" evidence="7">
    <location>
        <begin position="33"/>
        <end position="55"/>
    </location>
</feature>
<proteinExistence type="inferred from homology"/>
<evidence type="ECO:0000256" key="7">
    <source>
        <dbReference type="RuleBase" id="RU362064"/>
    </source>
</evidence>
<evidence type="ECO:0000313" key="8">
    <source>
        <dbReference type="EMBL" id="MBC9131668.1"/>
    </source>
</evidence>
<dbReference type="Proteomes" id="UP000651208">
    <property type="component" value="Unassembled WGS sequence"/>
</dbReference>
<sequence length="146" mass="16344">MKDSDQPIPDNLANSLTSTIAVHQPTTVPELNVYTNMVTSFILVIGLIVALGWLVKRSRLRNLTHRLINVRDSYMINAKDRIIVIEVNQQLLIVGVTAQQMTLLHTINQTDSQALLTEHGITNPTASNSTFYQFLQSALKRNKSCD</sequence>
<protein>
    <recommendedName>
        <fullName evidence="7">Flagellar protein</fullName>
    </recommendedName>
</protein>
<keyword evidence="2 7" id="KW-0812">Transmembrane</keyword>
<name>A0ABR7QZN2_9GAMM</name>
<dbReference type="PANTHER" id="PTHR38766:SF1">
    <property type="entry name" value="FLAGELLAR PROTEIN FLIO"/>
    <property type="match status" value="1"/>
</dbReference>
<keyword evidence="5 7" id="KW-0975">Bacterial flagellum</keyword>
<dbReference type="NCBIfam" id="TIGR03500">
    <property type="entry name" value="FliO_TIGR"/>
    <property type="match status" value="1"/>
</dbReference>
<organism evidence="8 9">
    <name type="scientific">Frischella japonica</name>
    <dbReference type="NCBI Taxonomy" id="2741544"/>
    <lineage>
        <taxon>Bacteria</taxon>
        <taxon>Pseudomonadati</taxon>
        <taxon>Pseudomonadota</taxon>
        <taxon>Gammaproteobacteria</taxon>
        <taxon>Orbales</taxon>
        <taxon>Orbaceae</taxon>
        <taxon>Frischella</taxon>
    </lineage>
</organism>
<evidence type="ECO:0000256" key="6">
    <source>
        <dbReference type="ARBA" id="ARBA00037937"/>
    </source>
</evidence>
<reference evidence="8 9" key="1">
    <citation type="submission" date="2020-06" db="EMBL/GenBank/DDBJ databases">
        <title>Frischella cerana isolated from Apis cerana gut homogenate.</title>
        <authorList>
            <person name="Wolter L.A."/>
            <person name="Suenami S."/>
            <person name="Miyazaki R."/>
        </authorList>
    </citation>
    <scope>NUCLEOTIDE SEQUENCE [LARGE SCALE GENOMIC DNA]</scope>
    <source>
        <strain evidence="8 9">Ac13</strain>
    </source>
</reference>
<gene>
    <name evidence="8" type="primary">fliO</name>
    <name evidence="8" type="ORF">FcAc13_10170</name>
</gene>
<keyword evidence="1 7" id="KW-1003">Cell membrane</keyword>
<evidence type="ECO:0000256" key="5">
    <source>
        <dbReference type="ARBA" id="ARBA00023143"/>
    </source>
</evidence>